<sequence>MYGNLPGIEFCQNRMVALHLFGMGNEIDIHSVYFHGHTLLDRGHRVDVLSLFSATFATAEMVPATIGTWLLNCQVNDHLQ</sequence>
<dbReference type="Proteomes" id="UP001529510">
    <property type="component" value="Unassembled WGS sequence"/>
</dbReference>
<evidence type="ECO:0000313" key="2">
    <source>
        <dbReference type="Proteomes" id="UP001529510"/>
    </source>
</evidence>
<dbReference type="Gene3D" id="2.60.40.420">
    <property type="entry name" value="Cupredoxins - blue copper proteins"/>
    <property type="match status" value="1"/>
</dbReference>
<organism evidence="1 2">
    <name type="scientific">Cirrhinus mrigala</name>
    <name type="common">Mrigala</name>
    <dbReference type="NCBI Taxonomy" id="683832"/>
    <lineage>
        <taxon>Eukaryota</taxon>
        <taxon>Metazoa</taxon>
        <taxon>Chordata</taxon>
        <taxon>Craniata</taxon>
        <taxon>Vertebrata</taxon>
        <taxon>Euteleostomi</taxon>
        <taxon>Actinopterygii</taxon>
        <taxon>Neopterygii</taxon>
        <taxon>Teleostei</taxon>
        <taxon>Ostariophysi</taxon>
        <taxon>Cypriniformes</taxon>
        <taxon>Cyprinidae</taxon>
        <taxon>Labeoninae</taxon>
        <taxon>Labeonini</taxon>
        <taxon>Cirrhinus</taxon>
    </lineage>
</organism>
<keyword evidence="2" id="KW-1185">Reference proteome</keyword>
<name>A0ABD0Q8E3_CIRMR</name>
<proteinExistence type="predicted"/>
<dbReference type="EMBL" id="JAMKFB020000010">
    <property type="protein sequence ID" value="KAL0182524.1"/>
    <property type="molecule type" value="Genomic_DNA"/>
</dbReference>
<dbReference type="SUPFAM" id="SSF49503">
    <property type="entry name" value="Cupredoxins"/>
    <property type="match status" value="1"/>
</dbReference>
<accession>A0ABD0Q8E3</accession>
<evidence type="ECO:0008006" key="3">
    <source>
        <dbReference type="Google" id="ProtNLM"/>
    </source>
</evidence>
<dbReference type="InterPro" id="IPR008972">
    <property type="entry name" value="Cupredoxin"/>
</dbReference>
<dbReference type="AlphaFoldDB" id="A0ABD0Q8E3"/>
<evidence type="ECO:0000313" key="1">
    <source>
        <dbReference type="EMBL" id="KAL0182524.1"/>
    </source>
</evidence>
<feature type="non-terminal residue" evidence="1">
    <location>
        <position position="80"/>
    </location>
</feature>
<reference evidence="1 2" key="1">
    <citation type="submission" date="2024-05" db="EMBL/GenBank/DDBJ databases">
        <title>Genome sequencing and assembly of Indian major carp, Cirrhinus mrigala (Hamilton, 1822).</title>
        <authorList>
            <person name="Mohindra V."/>
            <person name="Chowdhury L.M."/>
            <person name="Lal K."/>
            <person name="Jena J.K."/>
        </authorList>
    </citation>
    <scope>NUCLEOTIDE SEQUENCE [LARGE SCALE GENOMIC DNA]</scope>
    <source>
        <strain evidence="1">CM1030</strain>
        <tissue evidence="1">Blood</tissue>
    </source>
</reference>
<gene>
    <name evidence="1" type="ORF">M9458_021899</name>
</gene>
<protein>
    <recommendedName>
        <fullName evidence="3">Plastocyanin-like domain-containing protein</fullName>
    </recommendedName>
</protein>
<comment type="caution">
    <text evidence="1">The sequence shown here is derived from an EMBL/GenBank/DDBJ whole genome shotgun (WGS) entry which is preliminary data.</text>
</comment>